<dbReference type="Pfam" id="PF18614">
    <property type="entry name" value="RNase_II_C_S1"/>
    <property type="match status" value="1"/>
</dbReference>
<dbReference type="Pfam" id="PF00773">
    <property type="entry name" value="RNB"/>
    <property type="match status" value="1"/>
</dbReference>
<keyword evidence="3" id="KW-1185">Reference proteome</keyword>
<evidence type="ECO:0000313" key="2">
    <source>
        <dbReference type="EMBL" id="MCP1386785.1"/>
    </source>
</evidence>
<gene>
    <name evidence="2" type="ORF">M5J20_01020</name>
</gene>
<dbReference type="InterPro" id="IPR040596">
    <property type="entry name" value="RNase_II_C_S1"/>
</dbReference>
<dbReference type="PANTHER" id="PTHR23355">
    <property type="entry name" value="RIBONUCLEASE"/>
    <property type="match status" value="1"/>
</dbReference>
<accession>A0ABT1FYE2</accession>
<dbReference type="SUPFAM" id="SSF50249">
    <property type="entry name" value="Nucleic acid-binding proteins"/>
    <property type="match status" value="1"/>
</dbReference>
<evidence type="ECO:0000259" key="1">
    <source>
        <dbReference type="SMART" id="SM00955"/>
    </source>
</evidence>
<dbReference type="InterPro" id="IPR001900">
    <property type="entry name" value="RNase_II/R"/>
</dbReference>
<sequence>MKLYAAPLNFRAIADEFDVPTDFAPEVVEEAARLTDTFAGTRRDARDIPLVTIDPPGSKDLDQAVYIEARGDGYRVLYAIADVAAFVEPDTLVKQESLIRGQTVYLPDEPARLHPAPLSEGSASLLPNVDRPAVLWTFDLDAAGEVEDAHVERALVHSVARLDYDGVQDAFRRGEEHPSIRLLPQVGWLRQQSSLRRAAINLRLPSVRVVEDAGAFELVIEPRHPVMDYNSEISLLTGMVAGRMMVAAGVGFLRTLGPAPAEAEAEFRREAANLGYVIAEDCGIGEFLAGVDADTPRGMAVMREAQKLLRGSGYVDLSEKEPEVHAGIGGYYSHVTAPLRRLIDRYATEVCLAICGGYEVPEWVTESAPQVIQSMARTSQLANTVDRAAQHLTEATVLAPWVGQNFTGVVLKRGEDSGDRARIFITDPPVLAPSIGAPPEGTETTFSLVRADPEAREVVFAWPAD</sequence>
<dbReference type="InterPro" id="IPR050180">
    <property type="entry name" value="RNR_Ribonuclease"/>
</dbReference>
<reference evidence="2" key="1">
    <citation type="submission" date="2022-05" db="EMBL/GenBank/DDBJ databases">
        <title>Corynebacterium sp. TA-R-1 sp. nov., isolated from human feces.</title>
        <authorList>
            <person name="Shamsuzzaman M."/>
            <person name="Dahal R.H."/>
        </authorList>
    </citation>
    <scope>NUCLEOTIDE SEQUENCE</scope>
    <source>
        <strain evidence="2">TA-R-1</strain>
    </source>
</reference>
<protein>
    <submittedName>
        <fullName evidence="2">RNB domain-containing ribonuclease</fullName>
    </submittedName>
</protein>
<dbReference type="SMART" id="SM00955">
    <property type="entry name" value="RNB"/>
    <property type="match status" value="1"/>
</dbReference>
<evidence type="ECO:0000313" key="3">
    <source>
        <dbReference type="Proteomes" id="UP001204000"/>
    </source>
</evidence>
<dbReference type="RefSeq" id="WP_253575507.1">
    <property type="nucleotide sequence ID" value="NZ_JAMFTQ010000001.1"/>
</dbReference>
<dbReference type="PANTHER" id="PTHR23355:SF42">
    <property type="entry name" value="RIBONUCLEASE II, CHLOROPLASTIC_MITOCHONDRIAL"/>
    <property type="match status" value="1"/>
</dbReference>
<comment type="caution">
    <text evidence="2">The sequence shown here is derived from an EMBL/GenBank/DDBJ whole genome shotgun (WGS) entry which is preliminary data.</text>
</comment>
<name>A0ABT1FYE2_9CORY</name>
<organism evidence="2 3">
    <name type="scientific">Corynebacterium stercoris</name>
    <dbReference type="NCBI Taxonomy" id="2943490"/>
    <lineage>
        <taxon>Bacteria</taxon>
        <taxon>Bacillati</taxon>
        <taxon>Actinomycetota</taxon>
        <taxon>Actinomycetes</taxon>
        <taxon>Mycobacteriales</taxon>
        <taxon>Corynebacteriaceae</taxon>
        <taxon>Corynebacterium</taxon>
    </lineage>
</organism>
<dbReference type="InterPro" id="IPR012340">
    <property type="entry name" value="NA-bd_OB-fold"/>
</dbReference>
<feature type="domain" description="RNB" evidence="1">
    <location>
        <begin position="42"/>
        <end position="357"/>
    </location>
</feature>
<proteinExistence type="predicted"/>
<dbReference type="Proteomes" id="UP001204000">
    <property type="component" value="Unassembled WGS sequence"/>
</dbReference>
<dbReference type="EMBL" id="JAMFTQ010000001">
    <property type="protein sequence ID" value="MCP1386785.1"/>
    <property type="molecule type" value="Genomic_DNA"/>
</dbReference>